<accession>A0ACC3KVL1</accession>
<comment type="caution">
    <text evidence="1">The sequence shown here is derived from an EMBL/GenBank/DDBJ whole genome shotgun (WGS) entry which is preliminary data.</text>
</comment>
<evidence type="ECO:0000313" key="2">
    <source>
        <dbReference type="Proteomes" id="UP000030711"/>
    </source>
</evidence>
<dbReference type="Proteomes" id="UP000030711">
    <property type="component" value="Chromosome 5"/>
</dbReference>
<evidence type="ECO:0000313" key="1">
    <source>
        <dbReference type="EMBL" id="KAK3430345.1"/>
    </source>
</evidence>
<keyword evidence="2" id="KW-1185">Reference proteome</keyword>
<sequence>MIYVRGVSITWTENNSYWQWMLLGEKAHINFTNTDELMSFNAPLNHVQIFAATTPRWIWLMAELLNMCWLDVHGSMCRSCPGDDIRGSLCDVDEIIGRWVANSGEHPVDIAGRDQARAQGESYGLAEGDWIEIKAGELSTSKHKEGEMEVSMFEHGGHWKRGLVVKGVLIRPKN</sequence>
<name>A0ACC3KVL1_EUCGR</name>
<proteinExistence type="predicted"/>
<reference evidence="1 2" key="1">
    <citation type="journal article" date="2014" name="Nature">
        <title>The genome of Eucalyptus grandis.</title>
        <authorList>
            <person name="Myburg A.A."/>
            <person name="Grattapaglia D."/>
            <person name="Tuskan G.A."/>
            <person name="Hellsten U."/>
            <person name="Hayes R.D."/>
            <person name="Grimwood J."/>
            <person name="Jenkins J."/>
            <person name="Lindquist E."/>
            <person name="Tice H."/>
            <person name="Bauer D."/>
            <person name="Goodstein D.M."/>
            <person name="Dubchak I."/>
            <person name="Poliakov A."/>
            <person name="Mizrachi E."/>
            <person name="Kullan A.R."/>
            <person name="Hussey S.G."/>
            <person name="Pinard D."/>
            <person name="van der Merwe K."/>
            <person name="Singh P."/>
            <person name="van Jaarsveld I."/>
            <person name="Silva-Junior O.B."/>
            <person name="Togawa R.C."/>
            <person name="Pappas M.R."/>
            <person name="Faria D.A."/>
            <person name="Sansaloni C.P."/>
            <person name="Petroli C.D."/>
            <person name="Yang X."/>
            <person name="Ranjan P."/>
            <person name="Tschaplinski T.J."/>
            <person name="Ye C.Y."/>
            <person name="Li T."/>
            <person name="Sterck L."/>
            <person name="Vanneste K."/>
            <person name="Murat F."/>
            <person name="Soler M."/>
            <person name="Clemente H.S."/>
            <person name="Saidi N."/>
            <person name="Cassan-Wang H."/>
            <person name="Dunand C."/>
            <person name="Hefer C.A."/>
            <person name="Bornberg-Bauer E."/>
            <person name="Kersting A.R."/>
            <person name="Vining K."/>
            <person name="Amarasinghe V."/>
            <person name="Ranik M."/>
            <person name="Naithani S."/>
            <person name="Elser J."/>
            <person name="Boyd A.E."/>
            <person name="Liston A."/>
            <person name="Spatafora J.W."/>
            <person name="Dharmwardhana P."/>
            <person name="Raja R."/>
            <person name="Sullivan C."/>
            <person name="Romanel E."/>
            <person name="Alves-Ferreira M."/>
            <person name="Kulheim C."/>
            <person name="Foley W."/>
            <person name="Carocha V."/>
            <person name="Paiva J."/>
            <person name="Kudrna D."/>
            <person name="Brommonschenkel S.H."/>
            <person name="Pasquali G."/>
            <person name="Byrne M."/>
            <person name="Rigault P."/>
            <person name="Tibbits J."/>
            <person name="Spokevicius A."/>
            <person name="Jones R.C."/>
            <person name="Steane D.A."/>
            <person name="Vaillancourt R.E."/>
            <person name="Potts B.M."/>
            <person name="Joubert F."/>
            <person name="Barry K."/>
            <person name="Pappas G.J."/>
            <person name="Strauss S.H."/>
            <person name="Jaiswal P."/>
            <person name="Grima-Pettenati J."/>
            <person name="Salse J."/>
            <person name="Van de Peer Y."/>
            <person name="Rokhsar D.S."/>
            <person name="Schmutz J."/>
        </authorList>
    </citation>
    <scope>NUCLEOTIDE SEQUENCE [LARGE SCALE GENOMIC DNA]</scope>
    <source>
        <strain evidence="2">cv. BRASUZ1</strain>
        <tissue evidence="1">Leaf extractions</tissue>
    </source>
</reference>
<gene>
    <name evidence="1" type="ORF">EUGRSUZ_E01886</name>
</gene>
<dbReference type="EMBL" id="CM064439">
    <property type="protein sequence ID" value="KAK3430345.1"/>
    <property type="molecule type" value="Genomic_DNA"/>
</dbReference>
<organism evidence="1 2">
    <name type="scientific">Eucalyptus grandis</name>
    <name type="common">Flooded gum</name>
    <dbReference type="NCBI Taxonomy" id="71139"/>
    <lineage>
        <taxon>Eukaryota</taxon>
        <taxon>Viridiplantae</taxon>
        <taxon>Streptophyta</taxon>
        <taxon>Embryophyta</taxon>
        <taxon>Tracheophyta</taxon>
        <taxon>Spermatophyta</taxon>
        <taxon>Magnoliopsida</taxon>
        <taxon>eudicotyledons</taxon>
        <taxon>Gunneridae</taxon>
        <taxon>Pentapetalae</taxon>
        <taxon>rosids</taxon>
        <taxon>malvids</taxon>
        <taxon>Myrtales</taxon>
        <taxon>Myrtaceae</taxon>
        <taxon>Myrtoideae</taxon>
        <taxon>Eucalypteae</taxon>
        <taxon>Eucalyptus</taxon>
    </lineage>
</organism>
<protein>
    <submittedName>
        <fullName evidence="1">Uncharacterized protein</fullName>
    </submittedName>
</protein>